<dbReference type="OrthoDB" id="8478485at2"/>
<gene>
    <name evidence="1" type="ORF">C6569_06685</name>
</gene>
<dbReference type="Gene3D" id="3.30.450.20">
    <property type="entry name" value="PAS domain"/>
    <property type="match status" value="1"/>
</dbReference>
<proteinExistence type="predicted"/>
<dbReference type="SUPFAM" id="SSF55785">
    <property type="entry name" value="PYP-like sensor domain (PAS domain)"/>
    <property type="match status" value="1"/>
</dbReference>
<keyword evidence="2" id="KW-1185">Reference proteome</keyword>
<protein>
    <recommendedName>
        <fullName evidence="3">PAS domain-containing protein</fullName>
    </recommendedName>
</protein>
<evidence type="ECO:0000313" key="2">
    <source>
        <dbReference type="Proteomes" id="UP000237889"/>
    </source>
</evidence>
<accession>A0A2S0N9B2</accession>
<name>A0A2S0N9B2_9HYPH</name>
<organism evidence="1 2">
    <name type="scientific">Phreatobacter cathodiphilus</name>
    <dbReference type="NCBI Taxonomy" id="1868589"/>
    <lineage>
        <taxon>Bacteria</taxon>
        <taxon>Pseudomonadati</taxon>
        <taxon>Pseudomonadota</taxon>
        <taxon>Alphaproteobacteria</taxon>
        <taxon>Hyphomicrobiales</taxon>
        <taxon>Phreatobacteraceae</taxon>
        <taxon>Phreatobacter</taxon>
    </lineage>
</organism>
<dbReference type="RefSeq" id="WP_106748110.1">
    <property type="nucleotide sequence ID" value="NZ_CP027668.1"/>
</dbReference>
<evidence type="ECO:0008006" key="3">
    <source>
        <dbReference type="Google" id="ProtNLM"/>
    </source>
</evidence>
<evidence type="ECO:0000313" key="1">
    <source>
        <dbReference type="EMBL" id="AVO44769.1"/>
    </source>
</evidence>
<reference evidence="1 2" key="1">
    <citation type="submission" date="2018-03" db="EMBL/GenBank/DDBJ databases">
        <title>Genome sequencing of Phreatobacter sp.</title>
        <authorList>
            <person name="Kim S.-J."/>
            <person name="Heo J."/>
            <person name="Kwon S.-W."/>
        </authorList>
    </citation>
    <scope>NUCLEOTIDE SEQUENCE [LARGE SCALE GENOMIC DNA]</scope>
    <source>
        <strain evidence="1 2">S-12</strain>
    </source>
</reference>
<dbReference type="AlphaFoldDB" id="A0A2S0N9B2"/>
<dbReference type="Proteomes" id="UP000237889">
    <property type="component" value="Chromosome"/>
</dbReference>
<dbReference type="EMBL" id="CP027668">
    <property type="protein sequence ID" value="AVO44769.1"/>
    <property type="molecule type" value="Genomic_DNA"/>
</dbReference>
<dbReference type="InterPro" id="IPR035965">
    <property type="entry name" value="PAS-like_dom_sf"/>
</dbReference>
<sequence>MSLLLSPTATTGLPQIAAPPLFADEPGGAPRESELLRLLRIHSWSIDLKTERVRWETLDANDRTVVIKATLTDLLKQANDEDAGKFRAHLKQAIDTGSAGPDHFRFDDLDHAGSQIESVCVLKWLSGHPVVVGLYRNCEKERRQAAVVGAMRANLETMIAESTSCIAVLARDGTILNCNTAFAKCLNLRDRRMAIRQNVIELVGSLSDRLEGIVRGALLSSEALSGQFVMTFPGGQVRGVRWKAFGLDLLRGESATRVFAFDLRRTEADDIID</sequence>
<dbReference type="KEGG" id="phr:C6569_06685"/>